<keyword evidence="2" id="KW-1185">Reference proteome</keyword>
<dbReference type="AlphaFoldDB" id="A0A4S4K7K3"/>
<proteinExistence type="predicted"/>
<name>A0A4S4K7K3_9APHY</name>
<organism evidence="1 2">
    <name type="scientific">Hermanssonia centrifuga</name>
    <dbReference type="NCBI Taxonomy" id="98765"/>
    <lineage>
        <taxon>Eukaryota</taxon>
        <taxon>Fungi</taxon>
        <taxon>Dikarya</taxon>
        <taxon>Basidiomycota</taxon>
        <taxon>Agaricomycotina</taxon>
        <taxon>Agaricomycetes</taxon>
        <taxon>Polyporales</taxon>
        <taxon>Meruliaceae</taxon>
        <taxon>Hermanssonia</taxon>
    </lineage>
</organism>
<accession>A0A4S4K7K3</accession>
<evidence type="ECO:0000313" key="2">
    <source>
        <dbReference type="Proteomes" id="UP000309038"/>
    </source>
</evidence>
<comment type="caution">
    <text evidence="1">The sequence shown here is derived from an EMBL/GenBank/DDBJ whole genome shotgun (WGS) entry which is preliminary data.</text>
</comment>
<reference evidence="1 2" key="1">
    <citation type="submission" date="2019-02" db="EMBL/GenBank/DDBJ databases">
        <title>Genome sequencing of the rare red list fungi Phlebia centrifuga.</title>
        <authorList>
            <person name="Buettner E."/>
            <person name="Kellner H."/>
        </authorList>
    </citation>
    <scope>NUCLEOTIDE SEQUENCE [LARGE SCALE GENOMIC DNA]</scope>
    <source>
        <strain evidence="1 2">DSM 108282</strain>
    </source>
</reference>
<dbReference type="Proteomes" id="UP000309038">
    <property type="component" value="Unassembled WGS sequence"/>
</dbReference>
<dbReference type="EMBL" id="SGPJ01000562">
    <property type="protein sequence ID" value="THG93826.1"/>
    <property type="molecule type" value="Genomic_DNA"/>
</dbReference>
<evidence type="ECO:0000313" key="1">
    <source>
        <dbReference type="EMBL" id="THG93826.1"/>
    </source>
</evidence>
<gene>
    <name evidence="1" type="ORF">EW026_g7515</name>
</gene>
<protein>
    <submittedName>
        <fullName evidence="1">Uncharacterized protein</fullName>
    </submittedName>
</protein>
<sequence>MDNHWQYIYYRIYNEDGALPVKNPVGSDSILGRIIAHSVTPPHNVRNIRHRIAVEEQLPYRYKPDVYLDRDRDGSPAQDVCRVSLSGDSYPGASPESAIGLIISGARR</sequence>